<evidence type="ECO:0000313" key="3">
    <source>
        <dbReference type="Proteomes" id="UP000832011"/>
    </source>
</evidence>
<evidence type="ECO:0008006" key="4">
    <source>
        <dbReference type="Google" id="ProtNLM"/>
    </source>
</evidence>
<feature type="chain" id="PRO_5046879374" description="Lipoprotein" evidence="1">
    <location>
        <begin position="21"/>
        <end position="129"/>
    </location>
</feature>
<protein>
    <recommendedName>
        <fullName evidence="4">Lipoprotein</fullName>
    </recommendedName>
</protein>
<organism evidence="2 3">
    <name type="scientific">Vitreoscilla massiliensis</name>
    <dbReference type="NCBI Taxonomy" id="1689272"/>
    <lineage>
        <taxon>Bacteria</taxon>
        <taxon>Pseudomonadati</taxon>
        <taxon>Pseudomonadota</taxon>
        <taxon>Betaproteobacteria</taxon>
        <taxon>Neisseriales</taxon>
        <taxon>Neisseriaceae</taxon>
        <taxon>Vitreoscilla</taxon>
    </lineage>
</organism>
<keyword evidence="1" id="KW-0732">Signal</keyword>
<sequence>MALKQILAVMCLTVPMLAWAENSIVGQWAMPVPNNPQCSELYSFDADGQFAVSSDQERVTGRYDIQATPALPQMNMAFVSDNNMTDCFGNTVDQTGQKDAHYLKWDNENMVQFCSDVTGQNCPVKLYRQ</sequence>
<gene>
    <name evidence="2" type="ORF">LVJ82_13640</name>
</gene>
<feature type="signal peptide" evidence="1">
    <location>
        <begin position="1"/>
        <end position="20"/>
    </location>
</feature>
<name>A0ABY4DYA9_9NEIS</name>
<proteinExistence type="predicted"/>
<accession>A0ABY4DYA9</accession>
<keyword evidence="3" id="KW-1185">Reference proteome</keyword>
<dbReference type="EMBL" id="CP091511">
    <property type="protein sequence ID" value="UOO88501.1"/>
    <property type="molecule type" value="Genomic_DNA"/>
</dbReference>
<reference evidence="2 3" key="1">
    <citation type="journal article" date="2022" name="Res Sq">
        <title>Evolution of multicellular longitudinally dividing oral cavity symbionts (Neisseriaceae).</title>
        <authorList>
            <person name="Nyongesa S."/>
            <person name="Weber P."/>
            <person name="Bernet E."/>
            <person name="Pullido F."/>
            <person name="Nieckarz M."/>
            <person name="Delaby M."/>
            <person name="Nieves C."/>
            <person name="Viehboeck T."/>
            <person name="Krause N."/>
            <person name="Rivera-Millot A."/>
            <person name="Nakamura A."/>
            <person name="Vischer N."/>
            <person name="VanNieuwenhze M."/>
            <person name="Brun Y."/>
            <person name="Cava F."/>
            <person name="Bulgheresi S."/>
            <person name="Veyrier F."/>
        </authorList>
    </citation>
    <scope>NUCLEOTIDE SEQUENCE [LARGE SCALE GENOMIC DNA]</scope>
    <source>
        <strain evidence="2 3">SN4</strain>
    </source>
</reference>
<evidence type="ECO:0000313" key="2">
    <source>
        <dbReference type="EMBL" id="UOO88501.1"/>
    </source>
</evidence>
<evidence type="ECO:0000256" key="1">
    <source>
        <dbReference type="SAM" id="SignalP"/>
    </source>
</evidence>
<dbReference type="RefSeq" id="WP_058357814.1">
    <property type="nucleotide sequence ID" value="NZ_CABKVG010000010.1"/>
</dbReference>
<dbReference type="Proteomes" id="UP000832011">
    <property type="component" value="Chromosome"/>
</dbReference>